<keyword evidence="1" id="KW-0812">Transmembrane</keyword>
<keyword evidence="1" id="KW-0472">Membrane</keyword>
<evidence type="ECO:0008006" key="4">
    <source>
        <dbReference type="Google" id="ProtNLM"/>
    </source>
</evidence>
<evidence type="ECO:0000256" key="1">
    <source>
        <dbReference type="SAM" id="Phobius"/>
    </source>
</evidence>
<dbReference type="EMBL" id="CYYR01000050">
    <property type="protein sequence ID" value="CUO55941.1"/>
    <property type="molecule type" value="Genomic_DNA"/>
</dbReference>
<feature type="transmembrane region" description="Helical" evidence="1">
    <location>
        <begin position="58"/>
        <end position="78"/>
    </location>
</feature>
<keyword evidence="1" id="KW-1133">Transmembrane helix</keyword>
<dbReference type="AlphaFoldDB" id="A0A174G1S6"/>
<gene>
    <name evidence="2" type="ORF">ERS852392_03514</name>
</gene>
<evidence type="ECO:0000313" key="2">
    <source>
        <dbReference type="EMBL" id="CUO55941.1"/>
    </source>
</evidence>
<feature type="transmembrane region" description="Helical" evidence="1">
    <location>
        <begin position="6"/>
        <end position="24"/>
    </location>
</feature>
<name>A0A174G1S6_9FIRM</name>
<feature type="transmembrane region" description="Helical" evidence="1">
    <location>
        <begin position="248"/>
        <end position="266"/>
    </location>
</feature>
<dbReference type="Proteomes" id="UP000095395">
    <property type="component" value="Unassembled WGS sequence"/>
</dbReference>
<proteinExistence type="predicted"/>
<sequence>MLSDNSIVYILYTLFLIIIIPIFLRICASTFTGGDVEAKSPIQNIVQNAAHNEQLDKILDFVLGTILMGMLIVYLIIWPPVLLDVPEYLSGTGETVTGTITEFTDKIRPVEGEWALVSAKIQDENTKKIVSIKKTYFPYVQVGDQVTVSYLRHCKMGMVQEVNGKPYALERRANKAFYIIIMILLHLYFIARMLLVLKESIKSEKKYKVHIHKGRCITWIFAAEMINALGSIILAASMVGKCNTAVKIIWNILVVVFYILIFGLFMEDRYILKVNRKRIFYCDRKLRYLGQATEIKGVERNGKQIDVILENEKRLPVYDIETSNGMETD</sequence>
<feature type="transmembrane region" description="Helical" evidence="1">
    <location>
        <begin position="176"/>
        <end position="195"/>
    </location>
</feature>
<dbReference type="RefSeq" id="WP_055303519.1">
    <property type="nucleotide sequence ID" value="NZ_CYYR01000050.1"/>
</dbReference>
<organism evidence="2 3">
    <name type="scientific">Roseburia inulinivorans</name>
    <dbReference type="NCBI Taxonomy" id="360807"/>
    <lineage>
        <taxon>Bacteria</taxon>
        <taxon>Bacillati</taxon>
        <taxon>Bacillota</taxon>
        <taxon>Clostridia</taxon>
        <taxon>Lachnospirales</taxon>
        <taxon>Lachnospiraceae</taxon>
        <taxon>Roseburia</taxon>
    </lineage>
</organism>
<protein>
    <recommendedName>
        <fullName evidence="4">DUF3592 domain-containing protein</fullName>
    </recommendedName>
</protein>
<accession>A0A174G1S6</accession>
<evidence type="ECO:0000313" key="3">
    <source>
        <dbReference type="Proteomes" id="UP000095395"/>
    </source>
</evidence>
<feature type="transmembrane region" description="Helical" evidence="1">
    <location>
        <begin position="216"/>
        <end position="236"/>
    </location>
</feature>
<reference evidence="2 3" key="1">
    <citation type="submission" date="2015-09" db="EMBL/GenBank/DDBJ databases">
        <authorList>
            <consortium name="Pathogen Informatics"/>
        </authorList>
    </citation>
    <scope>NUCLEOTIDE SEQUENCE [LARGE SCALE GENOMIC DNA]</scope>
    <source>
        <strain evidence="2 3">2789STDY5608835</strain>
    </source>
</reference>